<evidence type="ECO:0000256" key="4">
    <source>
        <dbReference type="ARBA" id="ARBA00022692"/>
    </source>
</evidence>
<keyword evidence="8" id="KW-0472">Membrane</keyword>
<evidence type="ECO:0000256" key="9">
    <source>
        <dbReference type="ARBA" id="ARBA00023157"/>
    </source>
</evidence>
<protein>
    <recommendedName>
        <fullName evidence="12">Generative cell specific-1/HAP2 domain-containing protein</fullName>
    </recommendedName>
</protein>
<evidence type="ECO:0000313" key="13">
    <source>
        <dbReference type="EMBL" id="KHN29769.1"/>
    </source>
</evidence>
<evidence type="ECO:0000256" key="6">
    <source>
        <dbReference type="ARBA" id="ARBA00022989"/>
    </source>
</evidence>
<evidence type="ECO:0000259" key="12">
    <source>
        <dbReference type="Pfam" id="PF10699"/>
    </source>
</evidence>
<keyword evidence="9" id="KW-1015">Disulfide bond</keyword>
<evidence type="ECO:0000256" key="11">
    <source>
        <dbReference type="SAM" id="MobiDB-lite"/>
    </source>
</evidence>
<evidence type="ECO:0000256" key="5">
    <source>
        <dbReference type="ARBA" id="ARBA00022729"/>
    </source>
</evidence>
<comment type="similarity">
    <text evidence="2">Belongs to the HAP2/GCS1 family.</text>
</comment>
<dbReference type="PANTHER" id="PTHR31764">
    <property type="entry name" value="PROTEIN HAPLESS 2"/>
    <property type="match status" value="1"/>
</dbReference>
<evidence type="ECO:0000256" key="2">
    <source>
        <dbReference type="ARBA" id="ARBA00010929"/>
    </source>
</evidence>
<keyword evidence="3" id="KW-1003">Cell membrane</keyword>
<evidence type="ECO:0000256" key="7">
    <source>
        <dbReference type="ARBA" id="ARBA00023121"/>
    </source>
</evidence>
<dbReference type="GO" id="GO:0008289">
    <property type="term" value="F:lipid binding"/>
    <property type="evidence" value="ECO:0007669"/>
    <property type="project" value="UniProtKB-KW"/>
</dbReference>
<organism evidence="13">
    <name type="scientific">Glycine soja</name>
    <name type="common">Wild soybean</name>
    <dbReference type="NCBI Taxonomy" id="3848"/>
    <lineage>
        <taxon>Eukaryota</taxon>
        <taxon>Viridiplantae</taxon>
        <taxon>Streptophyta</taxon>
        <taxon>Embryophyta</taxon>
        <taxon>Tracheophyta</taxon>
        <taxon>Spermatophyta</taxon>
        <taxon>Magnoliopsida</taxon>
        <taxon>eudicotyledons</taxon>
        <taxon>Gunneridae</taxon>
        <taxon>Pentapetalae</taxon>
        <taxon>rosids</taxon>
        <taxon>fabids</taxon>
        <taxon>Fabales</taxon>
        <taxon>Fabaceae</taxon>
        <taxon>Papilionoideae</taxon>
        <taxon>50 kb inversion clade</taxon>
        <taxon>NPAAA clade</taxon>
        <taxon>indigoferoid/millettioid clade</taxon>
        <taxon>Phaseoleae</taxon>
        <taxon>Glycine</taxon>
        <taxon>Glycine subgen. Soja</taxon>
    </lineage>
</organism>
<dbReference type="AlphaFoldDB" id="A0A0B2RBL1"/>
<evidence type="ECO:0000256" key="10">
    <source>
        <dbReference type="ARBA" id="ARBA00023279"/>
    </source>
</evidence>
<accession>A0A0B2RBL1</accession>
<dbReference type="GO" id="GO:0005886">
    <property type="term" value="C:plasma membrane"/>
    <property type="evidence" value="ECO:0007669"/>
    <property type="project" value="UniProtKB-SubCell"/>
</dbReference>
<keyword evidence="10" id="KW-0278">Fertilization</keyword>
<gene>
    <name evidence="13" type="ORF">glysoja_036340</name>
</gene>
<dbReference type="PANTHER" id="PTHR31764:SF0">
    <property type="entry name" value="GENERATIVE CELL SPECIFIC-1_HAP2 DOMAIN-CONTAINING PROTEIN"/>
    <property type="match status" value="1"/>
</dbReference>
<keyword evidence="7" id="KW-0446">Lipid-binding</keyword>
<comment type="subcellular location">
    <subcellularLocation>
        <location evidence="1">Cell membrane</location>
        <topology evidence="1">Single-pass type I membrane protein</topology>
    </subcellularLocation>
</comment>
<evidence type="ECO:0000256" key="3">
    <source>
        <dbReference type="ARBA" id="ARBA00022475"/>
    </source>
</evidence>
<dbReference type="InterPro" id="IPR018928">
    <property type="entry name" value="HAP2/GCS1_dom"/>
</dbReference>
<keyword evidence="5" id="KW-0732">Signal</keyword>
<name>A0A0B2RBL1_GLYSO</name>
<feature type="region of interest" description="Disordered" evidence="11">
    <location>
        <begin position="356"/>
        <end position="377"/>
    </location>
</feature>
<feature type="domain" description="Generative cell specific-1/HAP2" evidence="12">
    <location>
        <begin position="34"/>
        <end position="223"/>
    </location>
</feature>
<sequence length="377" mass="43649">MKLLINNQTFALLPFGPACIINCGIFGRLSAGSYSFSIGITEVLSTNLVLELSANDVEYVYQRSPGKIRSVSVPTFEALTQFGVATITTKNTGEVEASYSLTFNCSKDITLMEEQFLIMKPNEVTTQSCKIYPSTDQASKYFCAGKVEALDLYVIYSEDKEHINIYCVLFLGFLDEAVLKDSDYNEVDRAECQFATTATVLDNDTHGMPFQPPEASINSFFDSIESIWNKIWRSLTEFITGKTLLVVLWLLHQKGLFDPLYDWWEDILGADEQIIMDKRRFKIDKGHHHIHDNKHHKQELRHSNYSAQNRRRTTYEHMHKHSERNSDYFDDLHHVHKEMRKYGHKKQNMDIVQHIVDHPAHHKHRKKRDSSKGELKR</sequence>
<proteinExistence type="inferred from homology"/>
<reference evidence="13" key="1">
    <citation type="submission" date="2014-07" db="EMBL/GenBank/DDBJ databases">
        <title>Identification of a novel salt tolerance gene in wild soybean by whole-genome sequencing.</title>
        <authorList>
            <person name="Lam H.-M."/>
            <person name="Qi X."/>
            <person name="Li M.-W."/>
            <person name="Liu X."/>
            <person name="Xie M."/>
            <person name="Ni M."/>
            <person name="Xu X."/>
        </authorList>
    </citation>
    <scope>NUCLEOTIDE SEQUENCE [LARGE SCALE GENOMIC DNA]</scope>
    <source>
        <tissue evidence="13">Root</tissue>
    </source>
</reference>
<evidence type="ECO:0000256" key="8">
    <source>
        <dbReference type="ARBA" id="ARBA00023136"/>
    </source>
</evidence>
<keyword evidence="4" id="KW-0812">Transmembrane</keyword>
<dbReference type="Pfam" id="PF10699">
    <property type="entry name" value="HAP2-GCS1"/>
    <property type="match status" value="1"/>
</dbReference>
<keyword evidence="6" id="KW-1133">Transmembrane helix</keyword>
<dbReference type="EMBL" id="KN652216">
    <property type="protein sequence ID" value="KHN29769.1"/>
    <property type="molecule type" value="Genomic_DNA"/>
</dbReference>
<dbReference type="InterPro" id="IPR040326">
    <property type="entry name" value="HAP2/GCS1"/>
</dbReference>
<evidence type="ECO:0000256" key="1">
    <source>
        <dbReference type="ARBA" id="ARBA00004251"/>
    </source>
</evidence>
<feature type="compositionally biased region" description="Basic residues" evidence="11">
    <location>
        <begin position="360"/>
        <end position="369"/>
    </location>
</feature>
<dbReference type="Proteomes" id="UP000053555">
    <property type="component" value="Unassembled WGS sequence"/>
</dbReference>